<feature type="chain" id="PRO_5013928994" description="Secreted protein" evidence="1">
    <location>
        <begin position="17"/>
        <end position="79"/>
    </location>
</feature>
<evidence type="ECO:0000256" key="1">
    <source>
        <dbReference type="SAM" id="SignalP"/>
    </source>
</evidence>
<organism evidence="2 3">
    <name type="scientific">Aquilegia coerulea</name>
    <name type="common">Rocky mountain columbine</name>
    <dbReference type="NCBI Taxonomy" id="218851"/>
    <lineage>
        <taxon>Eukaryota</taxon>
        <taxon>Viridiplantae</taxon>
        <taxon>Streptophyta</taxon>
        <taxon>Embryophyta</taxon>
        <taxon>Tracheophyta</taxon>
        <taxon>Spermatophyta</taxon>
        <taxon>Magnoliopsida</taxon>
        <taxon>Ranunculales</taxon>
        <taxon>Ranunculaceae</taxon>
        <taxon>Thalictroideae</taxon>
        <taxon>Aquilegia</taxon>
    </lineage>
</organism>
<accession>A0A2G5EM86</accession>
<evidence type="ECO:0000313" key="3">
    <source>
        <dbReference type="Proteomes" id="UP000230069"/>
    </source>
</evidence>
<proteinExistence type="predicted"/>
<feature type="signal peptide" evidence="1">
    <location>
        <begin position="1"/>
        <end position="16"/>
    </location>
</feature>
<keyword evidence="3" id="KW-1185">Reference proteome</keyword>
<evidence type="ECO:0000313" key="2">
    <source>
        <dbReference type="EMBL" id="PIA56840.1"/>
    </source>
</evidence>
<evidence type="ECO:0008006" key="4">
    <source>
        <dbReference type="Google" id="ProtNLM"/>
    </source>
</evidence>
<dbReference type="OrthoDB" id="4062651at2759"/>
<dbReference type="EMBL" id="KZ305024">
    <property type="protein sequence ID" value="PIA56840.1"/>
    <property type="molecule type" value="Genomic_DNA"/>
</dbReference>
<reference evidence="2 3" key="1">
    <citation type="submission" date="2017-09" db="EMBL/GenBank/DDBJ databases">
        <title>WGS assembly of Aquilegia coerulea Goldsmith.</title>
        <authorList>
            <person name="Hodges S."/>
            <person name="Kramer E."/>
            <person name="Nordborg M."/>
            <person name="Tomkins J."/>
            <person name="Borevitz J."/>
            <person name="Derieg N."/>
            <person name="Yan J."/>
            <person name="Mihaltcheva S."/>
            <person name="Hayes R.D."/>
            <person name="Rokhsar D."/>
        </authorList>
    </citation>
    <scope>NUCLEOTIDE SEQUENCE [LARGE SCALE GENOMIC DNA]</scope>
    <source>
        <strain evidence="3">cv. Goldsmith</strain>
    </source>
</reference>
<protein>
    <recommendedName>
        <fullName evidence="4">Secreted protein</fullName>
    </recommendedName>
</protein>
<dbReference type="AlphaFoldDB" id="A0A2G5EM86"/>
<dbReference type="Proteomes" id="UP000230069">
    <property type="component" value="Unassembled WGS sequence"/>
</dbReference>
<name>A0A2G5EM86_AQUCA</name>
<gene>
    <name evidence="2" type="ORF">AQUCO_00700887v1</name>
</gene>
<sequence length="79" mass="9265">MLQANHSFWFLFPASSFLFQASRHRICLVLSPKLSPSAFLSTSNHPDTNWFPSDFIEQGHIYHTRTQIYIYTQSDMQNL</sequence>
<dbReference type="InParanoid" id="A0A2G5EM86"/>
<keyword evidence="1" id="KW-0732">Signal</keyword>